<dbReference type="EMBL" id="GGFL01013450">
    <property type="protein sequence ID" value="MBW77628.1"/>
    <property type="molecule type" value="Transcribed_RNA"/>
</dbReference>
<evidence type="ECO:0000256" key="1">
    <source>
        <dbReference type="SAM" id="SignalP"/>
    </source>
</evidence>
<keyword evidence="1" id="KW-0732">Signal</keyword>
<dbReference type="AlphaFoldDB" id="A0A2M4DKD4"/>
<feature type="chain" id="PRO_5014695254" evidence="1">
    <location>
        <begin position="18"/>
        <end position="80"/>
    </location>
</feature>
<feature type="signal peptide" evidence="1">
    <location>
        <begin position="1"/>
        <end position="17"/>
    </location>
</feature>
<name>A0A2M4DKD4_ANODA</name>
<accession>A0A2M4DKD4</accession>
<evidence type="ECO:0000313" key="2">
    <source>
        <dbReference type="EMBL" id="MBW77628.1"/>
    </source>
</evidence>
<sequence length="80" mass="8701">MVLLVRMVVVTVLTVRGRVLRMHHTDDPRYLDAGCDVRTALLVSAGTPVARQPGNAILARALARRVVARLAGRTDRMAIA</sequence>
<organism evidence="2">
    <name type="scientific">Anopheles darlingi</name>
    <name type="common">Mosquito</name>
    <dbReference type="NCBI Taxonomy" id="43151"/>
    <lineage>
        <taxon>Eukaryota</taxon>
        <taxon>Metazoa</taxon>
        <taxon>Ecdysozoa</taxon>
        <taxon>Arthropoda</taxon>
        <taxon>Hexapoda</taxon>
        <taxon>Insecta</taxon>
        <taxon>Pterygota</taxon>
        <taxon>Neoptera</taxon>
        <taxon>Endopterygota</taxon>
        <taxon>Diptera</taxon>
        <taxon>Nematocera</taxon>
        <taxon>Culicoidea</taxon>
        <taxon>Culicidae</taxon>
        <taxon>Anophelinae</taxon>
        <taxon>Anopheles</taxon>
    </lineage>
</organism>
<protein>
    <submittedName>
        <fullName evidence="2">Putative secreted protein</fullName>
    </submittedName>
</protein>
<reference evidence="2" key="1">
    <citation type="submission" date="2018-01" db="EMBL/GenBank/DDBJ databases">
        <title>An insight into the sialome of Amazonian anophelines.</title>
        <authorList>
            <person name="Ribeiro J.M."/>
            <person name="Scarpassa V."/>
            <person name="Calvo E."/>
        </authorList>
    </citation>
    <scope>NUCLEOTIDE SEQUENCE</scope>
</reference>
<proteinExistence type="predicted"/>